<accession>A0A645GR71</accession>
<dbReference type="AlphaFoldDB" id="A0A645GR71"/>
<organism evidence="2">
    <name type="scientific">bioreactor metagenome</name>
    <dbReference type="NCBI Taxonomy" id="1076179"/>
    <lineage>
        <taxon>unclassified sequences</taxon>
        <taxon>metagenomes</taxon>
        <taxon>ecological metagenomes</taxon>
    </lineage>
</organism>
<feature type="transmembrane region" description="Helical" evidence="1">
    <location>
        <begin position="187"/>
        <end position="209"/>
    </location>
</feature>
<feature type="transmembrane region" description="Helical" evidence="1">
    <location>
        <begin position="7"/>
        <end position="25"/>
    </location>
</feature>
<evidence type="ECO:0000256" key="1">
    <source>
        <dbReference type="SAM" id="Phobius"/>
    </source>
</evidence>
<feature type="transmembrane region" description="Helical" evidence="1">
    <location>
        <begin position="159"/>
        <end position="181"/>
    </location>
</feature>
<feature type="transmembrane region" description="Helical" evidence="1">
    <location>
        <begin position="40"/>
        <end position="63"/>
    </location>
</feature>
<feature type="transmembrane region" description="Helical" evidence="1">
    <location>
        <begin position="84"/>
        <end position="110"/>
    </location>
</feature>
<evidence type="ECO:0000313" key="2">
    <source>
        <dbReference type="EMBL" id="MPN29397.1"/>
    </source>
</evidence>
<dbReference type="EMBL" id="VSSQ01080073">
    <property type="protein sequence ID" value="MPN29397.1"/>
    <property type="molecule type" value="Genomic_DNA"/>
</dbReference>
<keyword evidence="1" id="KW-0812">Transmembrane</keyword>
<feature type="transmembrane region" description="Helical" evidence="1">
    <location>
        <begin position="116"/>
        <end position="138"/>
    </location>
</feature>
<keyword evidence="1" id="KW-1133">Transmembrane helix</keyword>
<sequence length="220" mass="24201">MYLINTIVGPLMPIVFIIIGIFRGSDEIKIYLSLMDSQQVLLPILLASMMFTSSLCMITSSSISLEGKNLGTLKSYPLSVPEIFLAKILLQVVISVLGSAAAIVLGVIFYDLSWTYALVLLVSAIIFAVFGACFGLIINLLFPRLEWDSETIVVKQSMAVLITTFGGLAIGGLQILAYIMVIKYLSLPVFIILDLILNMILIYGMWLYLSTAGVKKFREL</sequence>
<keyword evidence="1" id="KW-0472">Membrane</keyword>
<proteinExistence type="predicted"/>
<gene>
    <name evidence="2" type="ORF">SDC9_176850</name>
</gene>
<reference evidence="2" key="1">
    <citation type="submission" date="2019-08" db="EMBL/GenBank/DDBJ databases">
        <authorList>
            <person name="Kucharzyk K."/>
            <person name="Murdoch R.W."/>
            <person name="Higgins S."/>
            <person name="Loffler F."/>
        </authorList>
    </citation>
    <scope>NUCLEOTIDE SEQUENCE</scope>
</reference>
<protein>
    <submittedName>
        <fullName evidence="2">Uncharacterized protein</fullName>
    </submittedName>
</protein>
<name>A0A645GR71_9ZZZZ</name>
<comment type="caution">
    <text evidence="2">The sequence shown here is derived from an EMBL/GenBank/DDBJ whole genome shotgun (WGS) entry which is preliminary data.</text>
</comment>